<dbReference type="Pfam" id="PF06807">
    <property type="entry name" value="Clp1"/>
    <property type="match status" value="1"/>
</dbReference>
<dbReference type="SUPFAM" id="SSF52540">
    <property type="entry name" value="P-loop containing nucleoside triphosphate hydrolases"/>
    <property type="match status" value="1"/>
</dbReference>
<comment type="subcellular location">
    <subcellularLocation>
        <location evidence="1 7">Nucleus</location>
    </subcellularLocation>
</comment>
<reference evidence="13" key="1">
    <citation type="submission" date="2015-09" db="EMBL/GenBank/DDBJ databases">
        <authorList>
            <person name="Sai Rama Sridatta P."/>
        </authorList>
    </citation>
    <scope>NUCLEOTIDE SEQUENCE [LARGE SCALE GENOMIC DNA]</scope>
</reference>
<feature type="binding site" evidence="7">
    <location>
        <position position="73"/>
    </location>
    <ligand>
        <name>ATP</name>
        <dbReference type="ChEBI" id="CHEBI:30616"/>
    </ligand>
</feature>
<feature type="compositionally biased region" description="Basic and acidic residues" evidence="8">
    <location>
        <begin position="1"/>
        <end position="11"/>
    </location>
</feature>
<dbReference type="Proteomes" id="UP000314980">
    <property type="component" value="Unassembled WGS sequence"/>
</dbReference>
<feature type="domain" description="Clp1 C-terminal" evidence="9">
    <location>
        <begin position="314"/>
        <end position="417"/>
    </location>
</feature>
<evidence type="ECO:0000256" key="3">
    <source>
        <dbReference type="ARBA" id="ARBA00022694"/>
    </source>
</evidence>
<dbReference type="GO" id="GO:0070922">
    <property type="term" value="P:RISC complex assembly"/>
    <property type="evidence" value="ECO:0007669"/>
    <property type="project" value="UniProtKB-UniRule"/>
</dbReference>
<dbReference type="InterPro" id="IPR032324">
    <property type="entry name" value="Clp1_N"/>
</dbReference>
<dbReference type="EC" id="2.7.1.78" evidence="7"/>
<dbReference type="InterPro" id="IPR045116">
    <property type="entry name" value="Clp1/Grc3"/>
</dbReference>
<keyword evidence="3 7" id="KW-0819">tRNA processing</keyword>
<feature type="domain" description="Clp1 N-terminal" evidence="10">
    <location>
        <begin position="25"/>
        <end position="118"/>
    </location>
</feature>
<dbReference type="FunFam" id="2.40.30.330:FF:000001">
    <property type="entry name" value="Protein CLP1 homolog"/>
    <property type="match status" value="1"/>
</dbReference>
<evidence type="ECO:0000256" key="4">
    <source>
        <dbReference type="ARBA" id="ARBA00022741"/>
    </source>
</evidence>
<dbReference type="PANTHER" id="PTHR12755">
    <property type="entry name" value="CLEAVAGE/POLYADENYLATION FACTOR IA SUBUNIT CLP1P"/>
    <property type="match status" value="1"/>
</dbReference>
<dbReference type="PANTHER" id="PTHR12755:SF6">
    <property type="entry name" value="POLYRIBONUCLEOTIDE 5'-HYDROXYL-KINASE CLP1"/>
    <property type="match status" value="1"/>
</dbReference>
<evidence type="ECO:0000313" key="13">
    <source>
        <dbReference type="Proteomes" id="UP000314980"/>
    </source>
</evidence>
<comment type="catalytic activity">
    <reaction evidence="7">
        <text>a 5'-end dephospho-2'-deoxyribonucleoside-DNA + ATP = a 5'-end 5'-phospho-2'-deoxyribonucleoside-DNA + ADP + H(+)</text>
        <dbReference type="Rhea" id="RHEA:15669"/>
        <dbReference type="Rhea" id="RHEA-COMP:13180"/>
        <dbReference type="Rhea" id="RHEA-COMP:13184"/>
        <dbReference type="ChEBI" id="CHEBI:15378"/>
        <dbReference type="ChEBI" id="CHEBI:30616"/>
        <dbReference type="ChEBI" id="CHEBI:136412"/>
        <dbReference type="ChEBI" id="CHEBI:136416"/>
        <dbReference type="ChEBI" id="CHEBI:456216"/>
        <dbReference type="EC" id="2.7.1.78"/>
    </reaction>
</comment>
<feature type="binding site" evidence="7">
    <location>
        <begin position="135"/>
        <end position="140"/>
    </location>
    <ligand>
        <name>ATP</name>
        <dbReference type="ChEBI" id="CHEBI:30616"/>
    </ligand>
</feature>
<gene>
    <name evidence="7 12" type="primary">CLP1</name>
    <name evidence="12" type="synonym">clp1</name>
</gene>
<proteinExistence type="inferred from homology"/>
<dbReference type="HAMAP" id="MF_03035">
    <property type="entry name" value="Clp1"/>
    <property type="match status" value="1"/>
</dbReference>
<dbReference type="AlphaFoldDB" id="A0A4W6EQ56"/>
<dbReference type="GO" id="GO:0005849">
    <property type="term" value="C:mRNA cleavage factor complex"/>
    <property type="evidence" value="ECO:0007669"/>
    <property type="project" value="UniProtKB-UniRule"/>
</dbReference>
<name>A0A4W6EQ56_LATCA</name>
<dbReference type="Gene3D" id="2.40.30.330">
    <property type="entry name" value="Pre-mRNA cleavage complex subunit Clp1, C-terminal domain"/>
    <property type="match status" value="1"/>
</dbReference>
<evidence type="ECO:0000256" key="6">
    <source>
        <dbReference type="ARBA" id="ARBA00023242"/>
    </source>
</evidence>
<comment type="subunit">
    <text evidence="7">Component of the tRNA splicing endonuclease complex. Component of pre-mRNA cleavage complex II (CF-II).</text>
</comment>
<evidence type="ECO:0000313" key="12">
    <source>
        <dbReference type="Ensembl" id="ENSLCAP00010039707.1"/>
    </source>
</evidence>
<dbReference type="Pfam" id="PF16573">
    <property type="entry name" value="CLP1_N"/>
    <property type="match status" value="1"/>
</dbReference>
<keyword evidence="7" id="KW-0418">Kinase</keyword>
<feature type="region of interest" description="Disordered" evidence="8">
    <location>
        <begin position="1"/>
        <end position="20"/>
    </location>
</feature>
<evidence type="ECO:0000259" key="10">
    <source>
        <dbReference type="Pfam" id="PF16573"/>
    </source>
</evidence>
<dbReference type="InterPro" id="IPR010655">
    <property type="entry name" value="Clp1_C"/>
</dbReference>
<dbReference type="InterPro" id="IPR028606">
    <property type="entry name" value="Clp1"/>
</dbReference>
<reference evidence="12" key="3">
    <citation type="submission" date="2025-09" db="UniProtKB">
        <authorList>
            <consortium name="Ensembl"/>
        </authorList>
    </citation>
    <scope>IDENTIFICATION</scope>
</reference>
<reference evidence="12" key="2">
    <citation type="submission" date="2025-08" db="UniProtKB">
        <authorList>
            <consortium name="Ensembl"/>
        </authorList>
    </citation>
    <scope>IDENTIFICATION</scope>
</reference>
<dbReference type="GeneTree" id="ENSGT00940000153668"/>
<protein>
    <recommendedName>
        <fullName evidence="7">Polyribonucleotide 5'-hydroxyl-kinase Clp1</fullName>
        <ecNumber evidence="7">2.7.1.78</ecNumber>
    </recommendedName>
    <alternativeName>
        <fullName evidence="7">Polyadenylation factor Clp1</fullName>
    </alternativeName>
    <alternativeName>
        <fullName evidence="7">Polynucleotide kinase Clp1</fullName>
    </alternativeName>
    <alternativeName>
        <fullName evidence="7">Pre-mRNA cleavage complex II protein Clp1</fullName>
    </alternativeName>
</protein>
<dbReference type="InterPro" id="IPR032319">
    <property type="entry name" value="CLP1_P"/>
</dbReference>
<feature type="domain" description="Clp1 P-loop" evidence="11">
    <location>
        <begin position="132"/>
        <end position="313"/>
    </location>
</feature>
<sequence length="419" mass="46093">MATEGVEKTTEDAPAAGKVSTRYDLEKETELRFEVEAGEAAEQLELELLTGMAEVFGSELNRNKKYTFGPGSKIAVFTWQGCSVNLYGKPEVAYVSKDTPMLLYLNTHAALEQMRKQAERDNERGPRVMVVGPTDVGKSTVCRLLLSYAVRVGRRPTLVELDVGQSGVSVPGTVSALCIERPADVEEGFSVQAPLVYHFGSTTPGTNIKLYNKLTSCLAEVFSQRCEVNRKASVGGCIINTCGWVKGSGYQALVHCASAFQVDVVLVLDHERLYNELKRDLPHFVRVVLLPKSGGVVERSKECRRETRDEKIHVRIYKIGAPSIPDSCLPLGMSQDDTQLKLVPVTPGRDLTYHVLSVSSAEDGEEGARKGIVESPVCGFIVVTYVDTQAQVMKVLSPAPRPLPRHTLLIMDIRFMDMK</sequence>
<dbReference type="GO" id="GO:0046404">
    <property type="term" value="F:ATP-dependent polydeoxyribonucleotide 5'-hydroxyl-kinase activity"/>
    <property type="evidence" value="ECO:0007669"/>
    <property type="project" value="UniProtKB-UniRule"/>
</dbReference>
<keyword evidence="6 7" id="KW-0539">Nucleus</keyword>
<dbReference type="Gene3D" id="3.40.50.300">
    <property type="entry name" value="P-loop containing nucleotide triphosphate hydrolases"/>
    <property type="match status" value="1"/>
</dbReference>
<comment type="function">
    <text evidence="7">Polynucleotide kinase that can phosphorylate the 5'-hydroxyl groups of double-stranded RNA (dsRNA), single-stranded RNA (ssRNA), double stranded DNA (dsDNA) and double-stranded DNA:RNA hybrids. dsRNA is phosphorylated more efficiently than dsDNA, and the RNA component of a DNA:RNA hybrid is phosphorylated more efficiently than the DNA component. Appears to have roles in both tRNA splicing and mRNA 3'-end formation. Component of the tRNA splicing endonuclease complex. Phosphorylates the 5'-terminus of the tRNA 3'-exon during tRNA splicing; this phosphorylation event is a prerequisite for the subsequent ligation of the two exon halves and the production of a mature tRNA. Component of the pre-mRNA cleavage complex II (CF-II), which seems to be required for mRNA 3'-end formation. Also phosphorylates the 5'-terminus of exogenously introduced short interfering RNAs (siRNAs), which is a necessary prerequisite for their incorporation into the RNA-induced silencing complex (RISC). However, endogenous siRNAs and microRNAs (miRNAs) that are produced by the cleavage of dsRNA precursors by DICER1 already contain a 5'-phosphate group, so this protein may be dispensible for normal RNA-mediated gene silencing.</text>
</comment>
<evidence type="ECO:0000256" key="2">
    <source>
        <dbReference type="ARBA" id="ARBA00022664"/>
    </source>
</evidence>
<evidence type="ECO:0000256" key="1">
    <source>
        <dbReference type="ARBA" id="ARBA00004123"/>
    </source>
</evidence>
<dbReference type="Gene3D" id="2.60.120.1030">
    <property type="entry name" value="Clp1, DNA binding domain"/>
    <property type="match status" value="1"/>
</dbReference>
<dbReference type="GO" id="GO:0006388">
    <property type="term" value="P:tRNA splicing, via endonucleolytic cleavage and ligation"/>
    <property type="evidence" value="ECO:0007669"/>
    <property type="project" value="UniProtKB-UniRule"/>
</dbReference>
<evidence type="ECO:0000256" key="7">
    <source>
        <dbReference type="HAMAP-Rule" id="MF_03035"/>
    </source>
</evidence>
<dbReference type="FunFam" id="2.60.120.1030:FF:000001">
    <property type="entry name" value="Protein CLP1 homolog 5"/>
    <property type="match status" value="1"/>
</dbReference>
<keyword evidence="7" id="KW-0808">Transferase</keyword>
<dbReference type="GO" id="GO:0051736">
    <property type="term" value="F:ATP-dependent polyribonucleotide 5'-hydroxyl-kinase activity"/>
    <property type="evidence" value="ECO:0007669"/>
    <property type="project" value="UniProtKB-UniRule"/>
</dbReference>
<comment type="catalytic activity">
    <reaction evidence="7">
        <text>a 5'-end dephospho-ribonucleoside-RNA + ATP = a 5'-end 5'-phospho-ribonucleoside-RNA + ADP + H(+)</text>
        <dbReference type="Rhea" id="RHEA:54580"/>
        <dbReference type="Rhea" id="RHEA-COMP:13936"/>
        <dbReference type="Rhea" id="RHEA-COMP:15179"/>
        <dbReference type="ChEBI" id="CHEBI:15378"/>
        <dbReference type="ChEBI" id="CHEBI:30616"/>
        <dbReference type="ChEBI" id="CHEBI:138282"/>
        <dbReference type="ChEBI" id="CHEBI:138284"/>
        <dbReference type="ChEBI" id="CHEBI:456216"/>
        <dbReference type="EC" id="2.7.1.78"/>
    </reaction>
</comment>
<dbReference type="GO" id="GO:0031124">
    <property type="term" value="P:mRNA 3'-end processing"/>
    <property type="evidence" value="ECO:0007669"/>
    <property type="project" value="UniProtKB-UniRule"/>
</dbReference>
<comment type="similarity">
    <text evidence="7">Belongs to the Clp1 family. Clp1 subfamily.</text>
</comment>
<dbReference type="Ensembl" id="ENSLCAT00010040647.1">
    <property type="protein sequence ID" value="ENSLCAP00010039707.1"/>
    <property type="gene ID" value="ENSLCAG00010018551.1"/>
</dbReference>
<evidence type="ECO:0000259" key="9">
    <source>
        <dbReference type="Pfam" id="PF06807"/>
    </source>
</evidence>
<feature type="binding site" evidence="7">
    <location>
        <position position="30"/>
    </location>
    <ligand>
        <name>ATP</name>
        <dbReference type="ChEBI" id="CHEBI:30616"/>
    </ligand>
</feature>
<organism evidence="12 13">
    <name type="scientific">Lates calcarifer</name>
    <name type="common">Barramundi</name>
    <name type="synonym">Holocentrus calcarifer</name>
    <dbReference type="NCBI Taxonomy" id="8187"/>
    <lineage>
        <taxon>Eukaryota</taxon>
        <taxon>Metazoa</taxon>
        <taxon>Chordata</taxon>
        <taxon>Craniata</taxon>
        <taxon>Vertebrata</taxon>
        <taxon>Euteleostomi</taxon>
        <taxon>Actinopterygii</taxon>
        <taxon>Neopterygii</taxon>
        <taxon>Teleostei</taxon>
        <taxon>Neoteleostei</taxon>
        <taxon>Acanthomorphata</taxon>
        <taxon>Carangaria</taxon>
        <taxon>Carangaria incertae sedis</taxon>
        <taxon>Centropomidae</taxon>
        <taxon>Lates</taxon>
    </lineage>
</organism>
<dbReference type="GO" id="GO:0005524">
    <property type="term" value="F:ATP binding"/>
    <property type="evidence" value="ECO:0007669"/>
    <property type="project" value="UniProtKB-UniRule"/>
</dbReference>
<dbReference type="InterPro" id="IPR038238">
    <property type="entry name" value="Clp1_C_sf"/>
</dbReference>
<evidence type="ECO:0000256" key="8">
    <source>
        <dbReference type="SAM" id="MobiDB-lite"/>
    </source>
</evidence>
<keyword evidence="4 7" id="KW-0547">Nucleotide-binding</keyword>
<dbReference type="Pfam" id="PF16575">
    <property type="entry name" value="CLP1_P"/>
    <property type="match status" value="1"/>
</dbReference>
<dbReference type="GO" id="GO:0007420">
    <property type="term" value="P:brain development"/>
    <property type="evidence" value="ECO:0007669"/>
    <property type="project" value="UniProtKB-ARBA"/>
</dbReference>
<evidence type="ECO:0000256" key="5">
    <source>
        <dbReference type="ARBA" id="ARBA00022840"/>
    </source>
</evidence>
<dbReference type="InterPro" id="IPR038239">
    <property type="entry name" value="Clp1_N_sf"/>
</dbReference>
<keyword evidence="5 7" id="KW-0067">ATP-binding</keyword>
<keyword evidence="2 7" id="KW-0507">mRNA processing</keyword>
<dbReference type="InterPro" id="IPR027417">
    <property type="entry name" value="P-loop_NTPase"/>
</dbReference>
<keyword evidence="13" id="KW-1185">Reference proteome</keyword>
<dbReference type="GO" id="GO:0000214">
    <property type="term" value="C:tRNA-intron endonuclease complex"/>
    <property type="evidence" value="ECO:0007669"/>
    <property type="project" value="UniProtKB-UniRule"/>
</dbReference>
<evidence type="ECO:0000259" key="11">
    <source>
        <dbReference type="Pfam" id="PF16575"/>
    </source>
</evidence>
<dbReference type="FunFam" id="3.40.50.300:FF:000454">
    <property type="entry name" value="Protein CLP1 homolog"/>
    <property type="match status" value="1"/>
</dbReference>
<accession>A0A4W6EQ56</accession>